<accession>A0A811RSM8</accession>
<dbReference type="OrthoDB" id="695307at2759"/>
<sequence>MKRQADKHRSQRQFSVGDWVFLKLQPYVQSSLARRANLKLSFGFFGPYKILARIGAVADKLELPTSSSIHSVFHVSQLKASHGKHSVTDDLPDELVQLQVPQAILDRRWTSGTSPVEEVLVQWSRMPPSLATWERLVPLSSVSRVRQPGVMPALKEKGLSTLHLLMLTLKIHPTREQARPVHKRRPNAKVTGPEWEA</sequence>
<reference evidence="4" key="1">
    <citation type="submission" date="2020-10" db="EMBL/GenBank/DDBJ databases">
        <authorList>
            <person name="Han B."/>
            <person name="Lu T."/>
            <person name="Zhao Q."/>
            <person name="Huang X."/>
            <person name="Zhao Y."/>
        </authorList>
    </citation>
    <scope>NUCLEOTIDE SEQUENCE</scope>
</reference>
<dbReference type="PANTHER" id="PTHR46148">
    <property type="entry name" value="CHROMO DOMAIN-CONTAINING PROTEIN"/>
    <property type="match status" value="1"/>
</dbReference>
<comment type="caution">
    <text evidence="4">The sequence shown here is derived from an EMBL/GenBank/DDBJ whole genome shotgun (WGS) entry which is preliminary data.</text>
</comment>
<feature type="region of interest" description="Disordered" evidence="1">
    <location>
        <begin position="176"/>
        <end position="197"/>
    </location>
</feature>
<proteinExistence type="predicted"/>
<evidence type="ECO:0000313" key="4">
    <source>
        <dbReference type="EMBL" id="CAD6332815.1"/>
    </source>
</evidence>
<dbReference type="EMBL" id="CAJGYO010000017">
    <property type="protein sequence ID" value="CAD6332815.1"/>
    <property type="molecule type" value="Genomic_DNA"/>
</dbReference>
<dbReference type="InterPro" id="IPR056924">
    <property type="entry name" value="SH3_Tf2-1"/>
</dbReference>
<gene>
    <name evidence="4" type="ORF">NCGR_LOCUS56913</name>
</gene>
<dbReference type="PANTHER" id="PTHR46148:SF52">
    <property type="entry name" value="OS04G0603800 PROTEIN"/>
    <property type="match status" value="1"/>
</dbReference>
<dbReference type="AlphaFoldDB" id="A0A811RSM8"/>
<evidence type="ECO:0000256" key="1">
    <source>
        <dbReference type="SAM" id="MobiDB-lite"/>
    </source>
</evidence>
<feature type="domain" description="Tf2-1-like SH3-like" evidence="3">
    <location>
        <begin position="17"/>
        <end position="80"/>
    </location>
</feature>
<evidence type="ECO:0008006" key="6">
    <source>
        <dbReference type="Google" id="ProtNLM"/>
    </source>
</evidence>
<protein>
    <recommendedName>
        <fullName evidence="6">Chromo domain-containing protein</fullName>
    </recommendedName>
</protein>
<feature type="domain" description="Chromo" evidence="2">
    <location>
        <begin position="100"/>
        <end position="140"/>
    </location>
</feature>
<name>A0A811RSM8_9POAL</name>
<dbReference type="InterPro" id="IPR016197">
    <property type="entry name" value="Chromo-like_dom_sf"/>
</dbReference>
<dbReference type="InterPro" id="IPR023780">
    <property type="entry name" value="Chromo_domain"/>
</dbReference>
<evidence type="ECO:0000313" key="5">
    <source>
        <dbReference type="Proteomes" id="UP000604825"/>
    </source>
</evidence>
<evidence type="ECO:0000259" key="2">
    <source>
        <dbReference type="Pfam" id="PF00385"/>
    </source>
</evidence>
<evidence type="ECO:0000259" key="3">
    <source>
        <dbReference type="Pfam" id="PF24626"/>
    </source>
</evidence>
<dbReference type="Pfam" id="PF00385">
    <property type="entry name" value="Chromo"/>
    <property type="match status" value="1"/>
</dbReference>
<organism evidence="4 5">
    <name type="scientific">Miscanthus lutarioriparius</name>
    <dbReference type="NCBI Taxonomy" id="422564"/>
    <lineage>
        <taxon>Eukaryota</taxon>
        <taxon>Viridiplantae</taxon>
        <taxon>Streptophyta</taxon>
        <taxon>Embryophyta</taxon>
        <taxon>Tracheophyta</taxon>
        <taxon>Spermatophyta</taxon>
        <taxon>Magnoliopsida</taxon>
        <taxon>Liliopsida</taxon>
        <taxon>Poales</taxon>
        <taxon>Poaceae</taxon>
        <taxon>PACMAD clade</taxon>
        <taxon>Panicoideae</taxon>
        <taxon>Andropogonodae</taxon>
        <taxon>Andropogoneae</taxon>
        <taxon>Saccharinae</taxon>
        <taxon>Miscanthus</taxon>
    </lineage>
</organism>
<dbReference type="Pfam" id="PF24626">
    <property type="entry name" value="SH3_Tf2-1"/>
    <property type="match status" value="1"/>
</dbReference>
<dbReference type="SUPFAM" id="SSF54160">
    <property type="entry name" value="Chromo domain-like"/>
    <property type="match status" value="1"/>
</dbReference>
<dbReference type="Proteomes" id="UP000604825">
    <property type="component" value="Unassembled WGS sequence"/>
</dbReference>
<keyword evidence="5" id="KW-1185">Reference proteome</keyword>